<evidence type="ECO:0000313" key="2">
    <source>
        <dbReference type="EMBL" id="QXI09424.1"/>
    </source>
</evidence>
<organism evidence="2 3">
    <name type="scientific">Pseudomonas zeae</name>
    <dbReference type="NCBI Taxonomy" id="2745510"/>
    <lineage>
        <taxon>Bacteria</taxon>
        <taxon>Pseudomonadati</taxon>
        <taxon>Pseudomonadota</taxon>
        <taxon>Gammaproteobacteria</taxon>
        <taxon>Pseudomonadales</taxon>
        <taxon>Pseudomonadaceae</taxon>
        <taxon>Pseudomonas</taxon>
    </lineage>
</organism>
<reference evidence="2" key="1">
    <citation type="journal article" date="2020" name="Microorganisms">
        <title>Reliable Identification of Environmental Pseudomonas Isolates Using the rpoD Gene.</title>
        <authorList>
            <consortium name="The Broad Institute Genome Sequencing Platform"/>
            <person name="Girard L."/>
            <person name="Lood C."/>
            <person name="Rokni-Zadeh H."/>
            <person name="van Noort V."/>
            <person name="Lavigne R."/>
            <person name="De Mot R."/>
        </authorList>
    </citation>
    <scope>NUCLEOTIDE SEQUENCE</scope>
    <source>
        <strain evidence="2">OE 48.2</strain>
    </source>
</reference>
<dbReference type="GO" id="GO:0005576">
    <property type="term" value="C:extracellular region"/>
    <property type="evidence" value="ECO:0007669"/>
    <property type="project" value="TreeGrafter"/>
</dbReference>
<name>A0A9E6NK18_9PSED</name>
<evidence type="ECO:0000313" key="3">
    <source>
        <dbReference type="Proteomes" id="UP000627092"/>
    </source>
</evidence>
<evidence type="ECO:0000256" key="1">
    <source>
        <dbReference type="SAM" id="SignalP"/>
    </source>
</evidence>
<evidence type="ECO:0008006" key="4">
    <source>
        <dbReference type="Google" id="ProtNLM"/>
    </source>
</evidence>
<reference evidence="2" key="2">
    <citation type="journal article" date="2021" name="Microorganisms">
        <title>The Ever-Expanding Pseudomonas Genus: Description of 43 New Species and Partition of the Pseudomonas putida Group.</title>
        <authorList>
            <person name="Girard L."/>
            <person name="Lood C."/>
            <person name="Hofte M."/>
            <person name="Vandamme P."/>
            <person name="Rokni-Zadeh H."/>
            <person name="van Noort V."/>
            <person name="Lavigne R."/>
            <person name="De Mot R."/>
        </authorList>
    </citation>
    <scope>NUCLEOTIDE SEQUENCE</scope>
    <source>
        <strain evidence="2">OE 48.2</strain>
    </source>
</reference>
<keyword evidence="1" id="KW-0732">Signal</keyword>
<proteinExistence type="predicted"/>
<protein>
    <recommendedName>
        <fullName evidence="4">Lysozyme inhibitor LprI N-terminal domain-containing protein</fullName>
    </recommendedName>
</protein>
<feature type="signal peptide" evidence="1">
    <location>
        <begin position="1"/>
        <end position="24"/>
    </location>
</feature>
<dbReference type="EMBL" id="CP077090">
    <property type="protein sequence ID" value="QXI09424.1"/>
    <property type="molecule type" value="Genomic_DNA"/>
</dbReference>
<dbReference type="PANTHER" id="PTHR37549">
    <property type="entry name" value="LIPOPROTEIN LPRI"/>
    <property type="match status" value="1"/>
</dbReference>
<gene>
    <name evidence="2" type="ORF">HU754_016370</name>
</gene>
<dbReference type="PANTHER" id="PTHR37549:SF1">
    <property type="entry name" value="LIPOPROTEIN LPRI"/>
    <property type="match status" value="1"/>
</dbReference>
<dbReference type="RefSeq" id="WP_202894560.1">
    <property type="nucleotide sequence ID" value="NZ_CP077090.1"/>
</dbReference>
<feature type="chain" id="PRO_5039570619" description="Lysozyme inhibitor LprI N-terminal domain-containing protein" evidence="1">
    <location>
        <begin position="25"/>
        <end position="118"/>
    </location>
</feature>
<sequence>MSPKNLFAAVLGGSVLMIGGASHAASFDCERAKAADEKAVCAHRALNDMDVSMALLYNLDRRFLPMGGRDALIGEQHTWLKKRSQCAADVKCLTDIYQQRIQALQQIIDTRVVTQGPF</sequence>
<dbReference type="AlphaFoldDB" id="A0A9E6NK18"/>
<dbReference type="InterPro" id="IPR052755">
    <property type="entry name" value="Lysozyme_Inhibitor_LprI"/>
</dbReference>
<accession>A0A9E6NK18</accession>
<dbReference type="KEGG" id="pze:HU754_016370"/>
<dbReference type="Proteomes" id="UP000627092">
    <property type="component" value="Chromosome"/>
</dbReference>